<evidence type="ECO:0000313" key="5">
    <source>
        <dbReference type="Proteomes" id="UP000223759"/>
    </source>
</evidence>
<dbReference type="Pfam" id="PF11783">
    <property type="entry name" value="Cytochrome_cB"/>
    <property type="match status" value="1"/>
</dbReference>
<proteinExistence type="predicted"/>
<dbReference type="SUPFAM" id="SSF48695">
    <property type="entry name" value="Multiheme cytochromes"/>
    <property type="match status" value="1"/>
</dbReference>
<evidence type="ECO:0000256" key="1">
    <source>
        <dbReference type="ARBA" id="ARBA00022729"/>
    </source>
</evidence>
<dbReference type="PANTHER" id="PTHR35038">
    <property type="entry name" value="DISSIMILATORY SULFITE REDUCTASE SIRA"/>
    <property type="match status" value="1"/>
</dbReference>
<keyword evidence="2" id="KW-1133">Transmembrane helix</keyword>
<feature type="signal peptide" evidence="3">
    <location>
        <begin position="1"/>
        <end position="25"/>
    </location>
</feature>
<organism evidence="4 5">
    <name type="scientific">Ectothiorhodosinus mongolicus</name>
    <dbReference type="NCBI Taxonomy" id="233100"/>
    <lineage>
        <taxon>Bacteria</taxon>
        <taxon>Pseudomonadati</taxon>
        <taxon>Pseudomonadota</taxon>
        <taxon>Gammaproteobacteria</taxon>
        <taxon>Chromatiales</taxon>
        <taxon>Ectothiorhodospiraceae</taxon>
        <taxon>Ectothiorhodosinus</taxon>
    </lineage>
</organism>
<dbReference type="EMBL" id="FTPK01000002">
    <property type="protein sequence ID" value="SIT70156.1"/>
    <property type="molecule type" value="Genomic_DNA"/>
</dbReference>
<gene>
    <name evidence="4" type="ORF">SAMN05216526_1248</name>
</gene>
<dbReference type="GO" id="GO:0016491">
    <property type="term" value="F:oxidoreductase activity"/>
    <property type="evidence" value="ECO:0007669"/>
    <property type="project" value="TreeGrafter"/>
</dbReference>
<keyword evidence="1 3" id="KW-0732">Signal</keyword>
<keyword evidence="2" id="KW-0472">Membrane</keyword>
<evidence type="ECO:0000256" key="2">
    <source>
        <dbReference type="SAM" id="Phobius"/>
    </source>
</evidence>
<dbReference type="InterPro" id="IPR024673">
    <property type="entry name" value="Octahem_Cyt_c"/>
</dbReference>
<dbReference type="NCBIfam" id="TIGR04315">
    <property type="entry name" value="octaheme_Shew"/>
    <property type="match status" value="1"/>
</dbReference>
<accession>A0A1R3VY71</accession>
<reference evidence="4 5" key="1">
    <citation type="submission" date="2017-01" db="EMBL/GenBank/DDBJ databases">
        <authorList>
            <person name="Mah S.A."/>
            <person name="Swanson W.J."/>
            <person name="Moy G.W."/>
            <person name="Vacquier V.D."/>
        </authorList>
    </citation>
    <scope>NUCLEOTIDE SEQUENCE [LARGE SCALE GENOMIC DNA]</scope>
    <source>
        <strain evidence="4 5">M9</strain>
    </source>
</reference>
<dbReference type="PANTHER" id="PTHR35038:SF5">
    <property type="entry name" value="CYTOCHROME C-TYPE PROTEIN NRFB"/>
    <property type="match status" value="1"/>
</dbReference>
<keyword evidence="2" id="KW-0812">Transmembrane</keyword>
<dbReference type="PIRSF" id="PIRSF039014">
    <property type="entry name" value="OTR_cyc"/>
    <property type="match status" value="1"/>
</dbReference>
<dbReference type="InterPro" id="IPR051829">
    <property type="entry name" value="Multiheme_Cytochr_ET"/>
</dbReference>
<dbReference type="InterPro" id="IPR036280">
    <property type="entry name" value="Multihaem_cyt_sf"/>
</dbReference>
<dbReference type="AlphaFoldDB" id="A0A1R3VY71"/>
<dbReference type="Proteomes" id="UP000223759">
    <property type="component" value="Unassembled WGS sequence"/>
</dbReference>
<keyword evidence="5" id="KW-1185">Reference proteome</keyword>
<sequence length="547" mass="60609">MFSKALVPLIALSLMLAVAGMPALAQTPSQESLDANPQTRLDVTADHRKFQRLSREFASGPEVTEACIHCHTEAARQVHNSIHWTWEYDQPETGQRLGKRFVLNNFCLGIAGSEQRCASCHVGYGFDGPDFDFTAENRVDCLVCHDNTGTYSKFPTAAGHPLYEDTMFRGRMVEAPDLNHIARHVGKTTRTTCGSCHFEGGGGDAVKHGDLDSSLIDPPFFVDVHMSPEGLDFSCSTCHEFSGHVQEGSRYHKKTHSGEVTVPGRVNERPGCQSCHGAEPHSAGIHDKLNQHSQFIACQTCHIPEMARGGLATKTLWDWSTAGELDAEGRPVVRRDGNNYVTYDGMKGDFAWAENYPPIYRWFDGNMSYTLLEDPIDPSQVVDINTPQGEPWGPGALIWPFKLVDGRQPYDVVHQRLLVPHLFGQDEYAYWRNYDWDRALESGMRQANLSGQTSAEYSGQYGFVNTQMFWSVNHMVAPADEALSCASCHTTGGRLEGLPGVYIPGRDRHSVIELVGWVAVLATLLSVLAHGGLRVFLARRRRSGDEA</sequence>
<feature type="chain" id="PRO_5010265468" evidence="3">
    <location>
        <begin position="26"/>
        <end position="547"/>
    </location>
</feature>
<feature type="transmembrane region" description="Helical" evidence="2">
    <location>
        <begin position="514"/>
        <end position="537"/>
    </location>
</feature>
<protein>
    <submittedName>
        <fullName evidence="4">Octaheme c-type cytochrome, tetrathionate reductase family</fullName>
    </submittedName>
</protein>
<dbReference type="STRING" id="233100.SAMN05216526_1248"/>
<evidence type="ECO:0000256" key="3">
    <source>
        <dbReference type="SAM" id="SignalP"/>
    </source>
</evidence>
<name>A0A1R3VY71_9GAMM</name>
<evidence type="ECO:0000313" key="4">
    <source>
        <dbReference type="EMBL" id="SIT70156.1"/>
    </source>
</evidence>
<dbReference type="Gene3D" id="1.10.1130.10">
    <property type="entry name" value="Flavocytochrome C3, Chain A"/>
    <property type="match status" value="1"/>
</dbReference>
<dbReference type="RefSeq" id="WP_234982816.1">
    <property type="nucleotide sequence ID" value="NZ_CP023018.1"/>
</dbReference>